<feature type="transmembrane region" description="Helical" evidence="2">
    <location>
        <begin position="70"/>
        <end position="92"/>
    </location>
</feature>
<organism evidence="3 4">
    <name type="scientific">Phialocephala subalpina</name>
    <dbReference type="NCBI Taxonomy" id="576137"/>
    <lineage>
        <taxon>Eukaryota</taxon>
        <taxon>Fungi</taxon>
        <taxon>Dikarya</taxon>
        <taxon>Ascomycota</taxon>
        <taxon>Pezizomycotina</taxon>
        <taxon>Leotiomycetes</taxon>
        <taxon>Helotiales</taxon>
        <taxon>Mollisiaceae</taxon>
        <taxon>Phialocephala</taxon>
        <taxon>Phialocephala fortinii species complex</taxon>
    </lineage>
</organism>
<feature type="transmembrane region" description="Helical" evidence="2">
    <location>
        <begin position="132"/>
        <end position="154"/>
    </location>
</feature>
<keyword evidence="2" id="KW-0812">Transmembrane</keyword>
<keyword evidence="2" id="KW-0472">Membrane</keyword>
<evidence type="ECO:0000256" key="2">
    <source>
        <dbReference type="SAM" id="Phobius"/>
    </source>
</evidence>
<gene>
    <name evidence="3" type="ORF">PAC_08351</name>
</gene>
<dbReference type="EMBL" id="FJOG01000012">
    <property type="protein sequence ID" value="CZR58459.1"/>
    <property type="molecule type" value="Genomic_DNA"/>
</dbReference>
<dbReference type="AlphaFoldDB" id="A0A1L7X0B7"/>
<evidence type="ECO:0000313" key="4">
    <source>
        <dbReference type="Proteomes" id="UP000184330"/>
    </source>
</evidence>
<keyword evidence="4" id="KW-1185">Reference proteome</keyword>
<reference evidence="3 4" key="1">
    <citation type="submission" date="2016-03" db="EMBL/GenBank/DDBJ databases">
        <authorList>
            <person name="Ploux O."/>
        </authorList>
    </citation>
    <scope>NUCLEOTIDE SEQUENCE [LARGE SCALE GENOMIC DNA]</scope>
    <source>
        <strain evidence="3 4">UAMH 11012</strain>
    </source>
</reference>
<feature type="region of interest" description="Disordered" evidence="1">
    <location>
        <begin position="243"/>
        <end position="265"/>
    </location>
</feature>
<evidence type="ECO:0000313" key="3">
    <source>
        <dbReference type="EMBL" id="CZR58459.1"/>
    </source>
</evidence>
<accession>A0A1L7X0B7</accession>
<feature type="transmembrane region" description="Helical" evidence="2">
    <location>
        <begin position="21"/>
        <end position="44"/>
    </location>
</feature>
<evidence type="ECO:0000256" key="1">
    <source>
        <dbReference type="SAM" id="MobiDB-lite"/>
    </source>
</evidence>
<dbReference type="OrthoDB" id="5211263at2759"/>
<name>A0A1L7X0B7_9HELO</name>
<feature type="transmembrane region" description="Helical" evidence="2">
    <location>
        <begin position="104"/>
        <end position="126"/>
    </location>
</feature>
<proteinExistence type="predicted"/>
<sequence length="292" mass="32521">MGSYHAHAPWRKAVLIPFWTIQLLLELLDLALLALAVGVIVTWVKNKDECSSDGYDCNLDWDDVSTAAKIVVPIWMAMLVICLILTITEIVLLARHKLKPKTFVIFNTIKTFIWTVIFALDIVSFVDSNSRTVSFVGLIIEAVLWLCFLIPLIYGSVIYHRTRHSYAPVTDPNNPTDNTLPEFNLPANDPYTGYSAKAYASTNTDIESQSPFPTDYSHPRDTRFEALRRTSYGEAYTAYGGASGANEGYTGQVPPRGAGSLSARGSPEIPQVFVQHHDGDVFEMESSRRGLR</sequence>
<protein>
    <submittedName>
        <fullName evidence="3">Uncharacterized protein</fullName>
    </submittedName>
</protein>
<dbReference type="Proteomes" id="UP000184330">
    <property type="component" value="Unassembled WGS sequence"/>
</dbReference>
<keyword evidence="2" id="KW-1133">Transmembrane helix</keyword>